<evidence type="ECO:0000313" key="6">
    <source>
        <dbReference type="Proteomes" id="UP000193484"/>
    </source>
</evidence>
<evidence type="ECO:0000256" key="4">
    <source>
        <dbReference type="SAM" id="Phobius"/>
    </source>
</evidence>
<dbReference type="GO" id="GO:0016020">
    <property type="term" value="C:membrane"/>
    <property type="evidence" value="ECO:0007669"/>
    <property type="project" value="UniProtKB-SubCell"/>
</dbReference>
<dbReference type="AlphaFoldDB" id="A0A1X1RHZ3"/>
<organism evidence="5 6">
    <name type="scientific">Mycolicibacterium fallax</name>
    <name type="common">Mycobacterium fallax</name>
    <dbReference type="NCBI Taxonomy" id="1793"/>
    <lineage>
        <taxon>Bacteria</taxon>
        <taxon>Bacillati</taxon>
        <taxon>Actinomycetota</taxon>
        <taxon>Actinomycetes</taxon>
        <taxon>Mycobacteriales</taxon>
        <taxon>Mycobacteriaceae</taxon>
        <taxon>Mycolicibacterium</taxon>
    </lineage>
</organism>
<keyword evidence="2 4" id="KW-0472">Membrane</keyword>
<evidence type="ECO:0000313" key="5">
    <source>
        <dbReference type="EMBL" id="ORV06713.1"/>
    </source>
</evidence>
<accession>A0A1X1RHZ3</accession>
<keyword evidence="4" id="KW-1133">Transmembrane helix</keyword>
<keyword evidence="6" id="KW-1185">Reference proteome</keyword>
<feature type="compositionally biased region" description="Basic and acidic residues" evidence="3">
    <location>
        <begin position="12"/>
        <end position="25"/>
    </location>
</feature>
<comment type="caution">
    <text evidence="5">The sequence shown here is derived from an EMBL/GenBank/DDBJ whole genome shotgun (WGS) entry which is preliminary data.</text>
</comment>
<feature type="region of interest" description="Disordered" evidence="3">
    <location>
        <begin position="1"/>
        <end position="25"/>
    </location>
</feature>
<dbReference type="PANTHER" id="PTHR37042:SF4">
    <property type="entry name" value="OUTER MEMBRANE PROTEIN RV1973"/>
    <property type="match status" value="1"/>
</dbReference>
<name>A0A1X1RHZ3_MYCFA</name>
<dbReference type="Proteomes" id="UP000193484">
    <property type="component" value="Unassembled WGS sequence"/>
</dbReference>
<sequence length="218" mass="23099">MPDDSAQSGPHPEPDAAERAARDAQARAVAARARAEALRELAARVAGDNAGTGRRSIRRPGGRAVLVAAAVLAICGLSALSGAMLWQQRGLDVRTQRAAEYQAIARQGVVNMMSLDFNDAEGSVGRVLDGSTGRFHAEYSEQAELLIKGLQRSKVVTEVTIGTTAVESMDADNAVVLVAARSQATNVTDGRQEPQTFRLAVSLARDGDRMKVSEVDFV</sequence>
<proteinExistence type="predicted"/>
<feature type="transmembrane region" description="Helical" evidence="4">
    <location>
        <begin position="64"/>
        <end position="86"/>
    </location>
</feature>
<evidence type="ECO:0000256" key="2">
    <source>
        <dbReference type="ARBA" id="ARBA00023136"/>
    </source>
</evidence>
<dbReference type="EMBL" id="LQOJ01000020">
    <property type="protein sequence ID" value="ORV06713.1"/>
    <property type="molecule type" value="Genomic_DNA"/>
</dbReference>
<evidence type="ECO:0000256" key="3">
    <source>
        <dbReference type="SAM" id="MobiDB-lite"/>
    </source>
</evidence>
<dbReference type="OrthoDB" id="4774723at2"/>
<comment type="subcellular location">
    <subcellularLocation>
        <location evidence="1">Membrane</location>
    </subcellularLocation>
</comment>
<gene>
    <name evidence="5" type="ORF">AWC04_04455</name>
</gene>
<dbReference type="PANTHER" id="PTHR37042">
    <property type="entry name" value="OUTER MEMBRANE PROTEIN RV1973"/>
    <property type="match status" value="1"/>
</dbReference>
<reference evidence="5 6" key="1">
    <citation type="submission" date="2016-01" db="EMBL/GenBank/DDBJ databases">
        <title>The new phylogeny of the genus Mycobacterium.</title>
        <authorList>
            <person name="Tarcisio F."/>
            <person name="Conor M."/>
            <person name="Antonella G."/>
            <person name="Elisabetta G."/>
            <person name="Giulia F.S."/>
            <person name="Sara T."/>
            <person name="Anna F."/>
            <person name="Clotilde B."/>
            <person name="Roberto B."/>
            <person name="Veronica D.S."/>
            <person name="Fabio R."/>
            <person name="Monica P."/>
            <person name="Olivier J."/>
            <person name="Enrico T."/>
            <person name="Nicola S."/>
        </authorList>
    </citation>
    <scope>NUCLEOTIDE SEQUENCE [LARGE SCALE GENOMIC DNA]</scope>
    <source>
        <strain evidence="5 6">DSM 44179</strain>
    </source>
</reference>
<dbReference type="STRING" id="1793.AWC04_04455"/>
<protein>
    <submittedName>
        <fullName evidence="5">Uncharacterized protein</fullName>
    </submittedName>
</protein>
<dbReference type="RefSeq" id="WP_085093507.1">
    <property type="nucleotide sequence ID" value="NZ_AP022603.1"/>
</dbReference>
<evidence type="ECO:0000256" key="1">
    <source>
        <dbReference type="ARBA" id="ARBA00004370"/>
    </source>
</evidence>
<keyword evidence="4" id="KW-0812">Transmembrane</keyword>